<dbReference type="NCBIfam" id="TIGR00278">
    <property type="entry name" value="membrane protein insertion efficiency factor YidD"/>
    <property type="match status" value="1"/>
</dbReference>
<gene>
    <name evidence="1" type="ORF">UABAM_04543</name>
</gene>
<dbReference type="Proteomes" id="UP000326354">
    <property type="component" value="Chromosome"/>
</dbReference>
<keyword evidence="2" id="KW-1185">Reference proteome</keyword>
<dbReference type="InterPro" id="IPR002696">
    <property type="entry name" value="Membr_insert_effic_factor_YidD"/>
</dbReference>
<dbReference type="KEGG" id="uam:UABAM_04543"/>
<dbReference type="EMBL" id="AP019860">
    <property type="protein sequence ID" value="BBM86157.1"/>
    <property type="molecule type" value="Genomic_DNA"/>
</dbReference>
<dbReference type="SMART" id="SM01234">
    <property type="entry name" value="Haemolytic"/>
    <property type="match status" value="1"/>
</dbReference>
<organism evidence="1 2">
    <name type="scientific">Uabimicrobium amorphum</name>
    <dbReference type="NCBI Taxonomy" id="2596890"/>
    <lineage>
        <taxon>Bacteria</taxon>
        <taxon>Pseudomonadati</taxon>
        <taxon>Planctomycetota</taxon>
        <taxon>Candidatus Uabimicrobiia</taxon>
        <taxon>Candidatus Uabimicrobiales</taxon>
        <taxon>Candidatus Uabimicrobiaceae</taxon>
        <taxon>Candidatus Uabimicrobium</taxon>
    </lineage>
</organism>
<proteinExistence type="predicted"/>
<dbReference type="RefSeq" id="WP_173013501.1">
    <property type="nucleotide sequence ID" value="NZ_AP019860.1"/>
</dbReference>
<evidence type="ECO:0000313" key="2">
    <source>
        <dbReference type="Proteomes" id="UP000326354"/>
    </source>
</evidence>
<evidence type="ECO:0008006" key="3">
    <source>
        <dbReference type="Google" id="ProtNLM"/>
    </source>
</evidence>
<dbReference type="Pfam" id="PF01809">
    <property type="entry name" value="YidD"/>
    <property type="match status" value="1"/>
</dbReference>
<protein>
    <recommendedName>
        <fullName evidence="3">Membrane protein insertion efficiency factor YidD</fullName>
    </recommendedName>
</protein>
<sequence>MKILAIQAINFYQRFISPYKGFCCAHKVHHKQESCSQYIKRQILEKGLWNSLRLAGLRFRECKEASIVLNSSIENQKYEQPRKQEKANGYRVKNRLTTSNCNTTSLACETADCCFIASMFRFF</sequence>
<accession>A0A5S9IR23</accession>
<dbReference type="AlphaFoldDB" id="A0A5S9IR23"/>
<name>A0A5S9IR23_UABAM</name>
<evidence type="ECO:0000313" key="1">
    <source>
        <dbReference type="EMBL" id="BBM86157.1"/>
    </source>
</evidence>
<reference evidence="1 2" key="1">
    <citation type="submission" date="2019-08" db="EMBL/GenBank/DDBJ databases">
        <title>Complete genome sequence of Candidatus Uab amorphum.</title>
        <authorList>
            <person name="Shiratori T."/>
            <person name="Suzuki S."/>
            <person name="Kakizawa Y."/>
            <person name="Ishida K."/>
        </authorList>
    </citation>
    <scope>NUCLEOTIDE SEQUENCE [LARGE SCALE GENOMIC DNA]</scope>
    <source>
        <strain evidence="1 2">SRT547</strain>
    </source>
</reference>